<organism evidence="1">
    <name type="scientific">mine drainage metagenome</name>
    <dbReference type="NCBI Taxonomy" id="410659"/>
    <lineage>
        <taxon>unclassified sequences</taxon>
        <taxon>metagenomes</taxon>
        <taxon>ecological metagenomes</taxon>
    </lineage>
</organism>
<evidence type="ECO:0000313" key="1">
    <source>
        <dbReference type="EMBL" id="OIQ63668.1"/>
    </source>
</evidence>
<dbReference type="AlphaFoldDB" id="A0A1J5P885"/>
<protein>
    <submittedName>
        <fullName evidence="1">Uncharacterized protein</fullName>
    </submittedName>
</protein>
<dbReference type="EMBL" id="MLJW01008803">
    <property type="protein sequence ID" value="OIQ63668.1"/>
    <property type="molecule type" value="Genomic_DNA"/>
</dbReference>
<accession>A0A1J5P885</accession>
<proteinExistence type="predicted"/>
<name>A0A1J5P885_9ZZZZ</name>
<reference evidence="1" key="1">
    <citation type="submission" date="2016-10" db="EMBL/GenBank/DDBJ databases">
        <title>Sequence of Gallionella enrichment culture.</title>
        <authorList>
            <person name="Poehlein A."/>
            <person name="Muehling M."/>
            <person name="Daniel R."/>
        </authorList>
    </citation>
    <scope>NUCLEOTIDE SEQUENCE</scope>
</reference>
<comment type="caution">
    <text evidence="1">The sequence shown here is derived from an EMBL/GenBank/DDBJ whole genome shotgun (WGS) entry which is preliminary data.</text>
</comment>
<gene>
    <name evidence="1" type="ORF">GALL_547920</name>
</gene>
<sequence>MLIFVVGKRPRQFLTGLRSVLERHYDPPSRGTCNVPISPIGGIRTSRISCFACAIDVKGSTAEALSRFAANKGYPYREASFLTQINEYRAARAMIF</sequence>